<evidence type="ECO:0000259" key="2">
    <source>
        <dbReference type="Pfam" id="PF04773"/>
    </source>
</evidence>
<keyword evidence="1" id="KW-1133">Transmembrane helix</keyword>
<feature type="domain" description="Protein FecR C-terminal" evidence="3">
    <location>
        <begin position="333"/>
        <end position="400"/>
    </location>
</feature>
<proteinExistence type="predicted"/>
<feature type="transmembrane region" description="Helical" evidence="1">
    <location>
        <begin position="90"/>
        <end position="108"/>
    </location>
</feature>
<keyword evidence="1" id="KW-0472">Membrane</keyword>
<dbReference type="STRING" id="407022.SAMN05661044_00184"/>
<dbReference type="EMBL" id="FOAF01000001">
    <property type="protein sequence ID" value="SEK41320.1"/>
    <property type="molecule type" value="Genomic_DNA"/>
</dbReference>
<evidence type="ECO:0000313" key="4">
    <source>
        <dbReference type="EMBL" id="SEK41320.1"/>
    </source>
</evidence>
<organism evidence="4 5">
    <name type="scientific">Olivibacter domesticus</name>
    <name type="common">Pseudosphingobacterium domesticum</name>
    <dbReference type="NCBI Taxonomy" id="407022"/>
    <lineage>
        <taxon>Bacteria</taxon>
        <taxon>Pseudomonadati</taxon>
        <taxon>Bacteroidota</taxon>
        <taxon>Sphingobacteriia</taxon>
        <taxon>Sphingobacteriales</taxon>
        <taxon>Sphingobacteriaceae</taxon>
        <taxon>Olivibacter</taxon>
    </lineage>
</organism>
<name>A0A1H7GXE4_OLID1</name>
<dbReference type="InterPro" id="IPR006860">
    <property type="entry name" value="FecR"/>
</dbReference>
<sequence>MKRIDHIRELFQKFLLNDYTEAEFHQLQTYFDTDADEEAIKQLIYDSMTDEKTDEGISDHRVTNLLNNIDQHLHINLFQKENVPFFKRKLVHYAAAVLTILLLGLWSYKQLLFDKSTHVNPEVSFADISPGKNQATLQLADGSKVQLSDRQQGIVVSNGVSYIDGSSIPLSTSSQNPSAEMTVSTPNGGTYQITLSDGTKVWLNTSSTLQYPIRFNEQERVVHLSGEAYFEVKPRKKALQQGDGGQGNINIPFKVITDNQTVIVLGTAFNVSAYQEKQSAYTTLVSGSVEVWGNQSKNRKRLNPGQQSLLEKNDIQVREVDTRNYTAWKDGVFYFNRTPLIDAMDAIGRWYDVDVVYQQSVSNTLFYGEINRNKPLADVLEMLQEGGVKFHLQKSGKRHIVSVY</sequence>
<dbReference type="InterPro" id="IPR032508">
    <property type="entry name" value="FecR_C"/>
</dbReference>
<accession>A0A1H7GXE4</accession>
<dbReference type="Pfam" id="PF04773">
    <property type="entry name" value="FecR"/>
    <property type="match status" value="1"/>
</dbReference>
<dbReference type="InterPro" id="IPR012373">
    <property type="entry name" value="Ferrdict_sens_TM"/>
</dbReference>
<keyword evidence="5" id="KW-1185">Reference proteome</keyword>
<dbReference type="PANTHER" id="PTHR30273:SF2">
    <property type="entry name" value="PROTEIN FECR"/>
    <property type="match status" value="1"/>
</dbReference>
<dbReference type="GO" id="GO:0016989">
    <property type="term" value="F:sigma factor antagonist activity"/>
    <property type="evidence" value="ECO:0007669"/>
    <property type="project" value="TreeGrafter"/>
</dbReference>
<dbReference type="Gene3D" id="2.60.120.1440">
    <property type="match status" value="1"/>
</dbReference>
<protein>
    <submittedName>
        <fullName evidence="4">FecR family protein</fullName>
    </submittedName>
</protein>
<keyword evidence="1" id="KW-0812">Transmembrane</keyword>
<reference evidence="5" key="1">
    <citation type="submission" date="2016-10" db="EMBL/GenBank/DDBJ databases">
        <authorList>
            <person name="Varghese N."/>
            <person name="Submissions S."/>
        </authorList>
    </citation>
    <scope>NUCLEOTIDE SEQUENCE [LARGE SCALE GENOMIC DNA]</scope>
    <source>
        <strain evidence="5">DSM 18733</strain>
    </source>
</reference>
<dbReference type="RefSeq" id="WP_093316865.1">
    <property type="nucleotide sequence ID" value="NZ_FOAF01000001.1"/>
</dbReference>
<evidence type="ECO:0000259" key="3">
    <source>
        <dbReference type="Pfam" id="PF16344"/>
    </source>
</evidence>
<evidence type="ECO:0000256" key="1">
    <source>
        <dbReference type="SAM" id="Phobius"/>
    </source>
</evidence>
<dbReference type="Pfam" id="PF16344">
    <property type="entry name" value="FecR_C"/>
    <property type="match status" value="1"/>
</dbReference>
<dbReference type="OrthoDB" id="752625at2"/>
<dbReference type="AlphaFoldDB" id="A0A1H7GXE4"/>
<gene>
    <name evidence="4" type="ORF">SAMN05661044_00184</name>
</gene>
<evidence type="ECO:0000313" key="5">
    <source>
        <dbReference type="Proteomes" id="UP000199421"/>
    </source>
</evidence>
<dbReference type="Gene3D" id="3.55.50.30">
    <property type="match status" value="1"/>
</dbReference>
<dbReference type="Proteomes" id="UP000199421">
    <property type="component" value="Unassembled WGS sequence"/>
</dbReference>
<feature type="domain" description="FecR protein" evidence="2">
    <location>
        <begin position="182"/>
        <end position="290"/>
    </location>
</feature>
<dbReference type="PANTHER" id="PTHR30273">
    <property type="entry name" value="PERIPLASMIC SIGNAL SENSOR AND SIGMA FACTOR ACTIVATOR FECR-RELATED"/>
    <property type="match status" value="1"/>
</dbReference>